<feature type="transmembrane region" description="Helical" evidence="1">
    <location>
        <begin position="12"/>
        <end position="34"/>
    </location>
</feature>
<keyword evidence="1" id="KW-1133">Transmembrane helix</keyword>
<organism evidence="2 3">
    <name type="scientific">Pendulispora albinea</name>
    <dbReference type="NCBI Taxonomy" id="2741071"/>
    <lineage>
        <taxon>Bacteria</taxon>
        <taxon>Pseudomonadati</taxon>
        <taxon>Myxococcota</taxon>
        <taxon>Myxococcia</taxon>
        <taxon>Myxococcales</taxon>
        <taxon>Sorangiineae</taxon>
        <taxon>Pendulisporaceae</taxon>
        <taxon>Pendulispora</taxon>
    </lineage>
</organism>
<gene>
    <name evidence="2" type="ORF">LZC94_38305</name>
</gene>
<accession>A0ABZ2LX28</accession>
<evidence type="ECO:0000313" key="3">
    <source>
        <dbReference type="Proteomes" id="UP001370348"/>
    </source>
</evidence>
<keyword evidence="1" id="KW-0812">Transmembrane</keyword>
<feature type="transmembrane region" description="Helical" evidence="1">
    <location>
        <begin position="54"/>
        <end position="73"/>
    </location>
</feature>
<evidence type="ECO:0008006" key="4">
    <source>
        <dbReference type="Google" id="ProtNLM"/>
    </source>
</evidence>
<sequence>MRFGAALALGGLVPRLAAGLAGLVILSAIVFAALMGRLESRPPLELLPSLTASALAWGSGLLLAFASATQVLRRDREQGIWQLLRARGGTVKPYLWARLSGLAVALFAIVGGGALLTGLVAMLVARRPGLALSCAQSSLASLVYAAAFAVTLAPLAVAALGARTRAGGYFGLLLVIFLPELLLPWTEALLPGSWGELASLPSALAALRGALMPEHVDVERFVRAAVVLGLVAVAAFAYVKQQVANLQQERVPYLWSPRVERVRRR</sequence>
<evidence type="ECO:0000256" key="1">
    <source>
        <dbReference type="SAM" id="Phobius"/>
    </source>
</evidence>
<feature type="transmembrane region" description="Helical" evidence="1">
    <location>
        <begin position="169"/>
        <end position="186"/>
    </location>
</feature>
<feature type="transmembrane region" description="Helical" evidence="1">
    <location>
        <begin position="221"/>
        <end position="239"/>
    </location>
</feature>
<evidence type="ECO:0000313" key="2">
    <source>
        <dbReference type="EMBL" id="WXB13676.1"/>
    </source>
</evidence>
<feature type="transmembrane region" description="Helical" evidence="1">
    <location>
        <begin position="94"/>
        <end position="122"/>
    </location>
</feature>
<name>A0ABZ2LX28_9BACT</name>
<dbReference type="RefSeq" id="WP_394823289.1">
    <property type="nucleotide sequence ID" value="NZ_CP089984.1"/>
</dbReference>
<proteinExistence type="predicted"/>
<protein>
    <recommendedName>
        <fullName evidence="4">ABC-2 type transport system permease protein</fullName>
    </recommendedName>
</protein>
<keyword evidence="1" id="KW-0472">Membrane</keyword>
<keyword evidence="3" id="KW-1185">Reference proteome</keyword>
<reference evidence="2 3" key="1">
    <citation type="submission" date="2021-12" db="EMBL/GenBank/DDBJ databases">
        <title>Discovery of the Pendulisporaceae a myxobacterial family with distinct sporulation behavior and unique specialized metabolism.</title>
        <authorList>
            <person name="Garcia R."/>
            <person name="Popoff A."/>
            <person name="Bader C.D."/>
            <person name="Loehr J."/>
            <person name="Walesch S."/>
            <person name="Walt C."/>
            <person name="Boldt J."/>
            <person name="Bunk B."/>
            <person name="Haeckl F.J.F.P.J."/>
            <person name="Gunesch A.P."/>
            <person name="Birkelbach J."/>
            <person name="Nuebel U."/>
            <person name="Pietschmann T."/>
            <person name="Bach T."/>
            <person name="Mueller R."/>
        </authorList>
    </citation>
    <scope>NUCLEOTIDE SEQUENCE [LARGE SCALE GENOMIC DNA]</scope>
    <source>
        <strain evidence="2 3">MSr11954</strain>
    </source>
</reference>
<dbReference type="Proteomes" id="UP001370348">
    <property type="component" value="Chromosome"/>
</dbReference>
<dbReference type="EMBL" id="CP089984">
    <property type="protein sequence ID" value="WXB13676.1"/>
    <property type="molecule type" value="Genomic_DNA"/>
</dbReference>
<feature type="transmembrane region" description="Helical" evidence="1">
    <location>
        <begin position="142"/>
        <end position="162"/>
    </location>
</feature>